<dbReference type="SUPFAM" id="SSF63491">
    <property type="entry name" value="BAG domain"/>
    <property type="match status" value="1"/>
</dbReference>
<organism evidence="1 2">
    <name type="scientific">Elysia marginata</name>
    <dbReference type="NCBI Taxonomy" id="1093978"/>
    <lineage>
        <taxon>Eukaryota</taxon>
        <taxon>Metazoa</taxon>
        <taxon>Spiralia</taxon>
        <taxon>Lophotrochozoa</taxon>
        <taxon>Mollusca</taxon>
        <taxon>Gastropoda</taxon>
        <taxon>Heterobranchia</taxon>
        <taxon>Euthyneura</taxon>
        <taxon>Panpulmonata</taxon>
        <taxon>Sacoglossa</taxon>
        <taxon>Placobranchoidea</taxon>
        <taxon>Plakobranchidae</taxon>
        <taxon>Elysia</taxon>
    </lineage>
</organism>
<reference evidence="1 2" key="1">
    <citation type="journal article" date="2021" name="Elife">
        <title>Chloroplast acquisition without the gene transfer in kleptoplastic sea slugs, Plakobranchus ocellatus.</title>
        <authorList>
            <person name="Maeda T."/>
            <person name="Takahashi S."/>
            <person name="Yoshida T."/>
            <person name="Shimamura S."/>
            <person name="Takaki Y."/>
            <person name="Nagai Y."/>
            <person name="Toyoda A."/>
            <person name="Suzuki Y."/>
            <person name="Arimoto A."/>
            <person name="Ishii H."/>
            <person name="Satoh N."/>
            <person name="Nishiyama T."/>
            <person name="Hasebe M."/>
            <person name="Maruyama T."/>
            <person name="Minagawa J."/>
            <person name="Obokata J."/>
            <person name="Shigenobu S."/>
        </authorList>
    </citation>
    <scope>NUCLEOTIDE SEQUENCE [LARGE SCALE GENOMIC DNA]</scope>
</reference>
<keyword evidence="2" id="KW-1185">Reference proteome</keyword>
<dbReference type="Proteomes" id="UP000762676">
    <property type="component" value="Unassembled WGS sequence"/>
</dbReference>
<name>A0AAV4I610_9GAST</name>
<accession>A0AAV4I610</accession>
<dbReference type="AlphaFoldDB" id="A0AAV4I610"/>
<dbReference type="GO" id="GO:0051087">
    <property type="term" value="F:protein-folding chaperone binding"/>
    <property type="evidence" value="ECO:0007669"/>
    <property type="project" value="InterPro"/>
</dbReference>
<gene>
    <name evidence="1" type="ORF">ElyMa_002949500</name>
</gene>
<sequence length="234" mass="26415">MNDSGNETKPLDLTGVYEGQEFHVNFPRIDTATVADLAREVHQHTGLQPLRQRIEYRGIVFDPPDTDKWAPLLDDLTFRSGDRFDVSRSARPVSEVEAMLTIKEADVTLQTLTFELEALAEKRDRVHQGFAETGNQLTALAEIRQSADLVKDKLMVLIKDLNALHLDHRNYEGQARRRETVDSAQRQIDKCVDVSANIFHKLAQSQQLAHAGALYSCDPLLASAKQRRNPKRSS</sequence>
<evidence type="ECO:0000313" key="2">
    <source>
        <dbReference type="Proteomes" id="UP000762676"/>
    </source>
</evidence>
<protein>
    <submittedName>
        <fullName evidence="1">BAG family molecular chaperone regulator 1</fullName>
    </submittedName>
</protein>
<dbReference type="InterPro" id="IPR036533">
    <property type="entry name" value="BAG_dom_sf"/>
</dbReference>
<evidence type="ECO:0000313" key="1">
    <source>
        <dbReference type="EMBL" id="GFS05868.1"/>
    </source>
</evidence>
<dbReference type="EMBL" id="BMAT01006086">
    <property type="protein sequence ID" value="GFS05868.1"/>
    <property type="molecule type" value="Genomic_DNA"/>
</dbReference>
<comment type="caution">
    <text evidence="1">The sequence shown here is derived from an EMBL/GenBank/DDBJ whole genome shotgun (WGS) entry which is preliminary data.</text>
</comment>
<dbReference type="Gene3D" id="1.20.58.120">
    <property type="entry name" value="BAG domain"/>
    <property type="match status" value="1"/>
</dbReference>
<proteinExistence type="predicted"/>